<dbReference type="Proteomes" id="UP000572817">
    <property type="component" value="Unassembled WGS sequence"/>
</dbReference>
<dbReference type="Pfam" id="PF14378">
    <property type="entry name" value="PAP2_3"/>
    <property type="match status" value="1"/>
</dbReference>
<accession>A0A8H4J290</accession>
<dbReference type="InterPro" id="IPR026841">
    <property type="entry name" value="Aur1/Ipt1"/>
</dbReference>
<name>A0A8H4J290_9PEZI</name>
<comment type="caution">
    <text evidence="7">The sequence shown here is derived from an EMBL/GenBank/DDBJ whole genome shotgun (WGS) entry which is preliminary data.</text>
</comment>
<reference evidence="7" key="1">
    <citation type="submission" date="2020-04" db="EMBL/GenBank/DDBJ databases">
        <title>Genome Assembly and Annotation of Botryosphaeria dothidea sdau 11-99, a Latent Pathogen of Apple Fruit Ring Rot in China.</title>
        <authorList>
            <person name="Yu C."/>
            <person name="Diao Y."/>
            <person name="Lu Q."/>
            <person name="Zhao J."/>
            <person name="Cui S."/>
            <person name="Peng C."/>
            <person name="He B."/>
            <person name="Liu H."/>
        </authorList>
    </citation>
    <scope>NUCLEOTIDE SEQUENCE [LARGE SCALE GENOMIC DNA]</scope>
    <source>
        <strain evidence="7">Sdau11-99</strain>
    </source>
</reference>
<evidence type="ECO:0000313" key="7">
    <source>
        <dbReference type="EMBL" id="KAF4311431.1"/>
    </source>
</evidence>
<keyword evidence="2 5" id="KW-0812">Transmembrane</keyword>
<proteinExistence type="predicted"/>
<dbReference type="AlphaFoldDB" id="A0A8H4J290"/>
<feature type="transmembrane region" description="Helical" evidence="5">
    <location>
        <begin position="230"/>
        <end position="255"/>
    </location>
</feature>
<comment type="subcellular location">
    <subcellularLocation>
        <location evidence="1">Membrane</location>
        <topology evidence="1">Multi-pass membrane protein</topology>
    </subcellularLocation>
</comment>
<keyword evidence="4 5" id="KW-0472">Membrane</keyword>
<feature type="transmembrane region" description="Helical" evidence="5">
    <location>
        <begin position="182"/>
        <end position="199"/>
    </location>
</feature>
<gene>
    <name evidence="7" type="ORF">GTA08_BOTSDO12938</name>
</gene>
<protein>
    <submittedName>
        <fullName evidence="7">Integral membrane protein</fullName>
    </submittedName>
</protein>
<dbReference type="PANTHER" id="PTHR31310:SF16">
    <property type="entry name" value="INOSITOLPHOSPHOTRANSFERASE AUR1_IPT1 DOMAIN-CONTAINING PROTEIN"/>
    <property type="match status" value="1"/>
</dbReference>
<keyword evidence="8" id="KW-1185">Reference proteome</keyword>
<organism evidence="7 8">
    <name type="scientific">Botryosphaeria dothidea</name>
    <dbReference type="NCBI Taxonomy" id="55169"/>
    <lineage>
        <taxon>Eukaryota</taxon>
        <taxon>Fungi</taxon>
        <taxon>Dikarya</taxon>
        <taxon>Ascomycota</taxon>
        <taxon>Pezizomycotina</taxon>
        <taxon>Dothideomycetes</taxon>
        <taxon>Dothideomycetes incertae sedis</taxon>
        <taxon>Botryosphaeriales</taxon>
        <taxon>Botryosphaeriaceae</taxon>
        <taxon>Botryosphaeria</taxon>
    </lineage>
</organism>
<dbReference type="OrthoDB" id="2566866at2759"/>
<evidence type="ECO:0000256" key="3">
    <source>
        <dbReference type="ARBA" id="ARBA00022989"/>
    </source>
</evidence>
<dbReference type="EMBL" id="WWBZ02000009">
    <property type="protein sequence ID" value="KAF4311431.1"/>
    <property type="molecule type" value="Genomic_DNA"/>
</dbReference>
<evidence type="ECO:0000256" key="5">
    <source>
        <dbReference type="SAM" id="Phobius"/>
    </source>
</evidence>
<keyword evidence="3 5" id="KW-1133">Transmembrane helix</keyword>
<dbReference type="CDD" id="cd03386">
    <property type="entry name" value="PAP2_Aur1_like"/>
    <property type="match status" value="1"/>
</dbReference>
<evidence type="ECO:0000256" key="1">
    <source>
        <dbReference type="ARBA" id="ARBA00004141"/>
    </source>
</evidence>
<evidence type="ECO:0000256" key="4">
    <source>
        <dbReference type="ARBA" id="ARBA00023136"/>
    </source>
</evidence>
<sequence length="358" mass="40213">MGLFKNLIEPGSIVLAFTAGSLINRRRAIRESERELHAPLLSSPRGASPAPPSPSYPDTSPFRNNLSSRFLAKFPFLLEIWYWNLTYWIYQLARALTATLIRGNEAIFARAQAHALSILSFETRLHIAIELPIQKYILNSQPWLMTILAKIYYSHIFVGVVFLVYIYTYLPTPAFRTIRRTIAANNALAFIILSLYRCAPPRLLPPEYGFVDVLHSSVTNPGSAWTHNRFQLTIAAMPSLHFGTSLFLAVCLARFSPHRALRILAPLWPCAMALTILATANHFVCDALVGAVVPVMGWWVNRVFNVLEPVELWGFWVCGTEKPEPFAWGRAKVFGRRRSPAGSGAASPEPWKDAEHVV</sequence>
<evidence type="ECO:0000313" key="8">
    <source>
        <dbReference type="Proteomes" id="UP000572817"/>
    </source>
</evidence>
<dbReference type="InterPro" id="IPR052185">
    <property type="entry name" value="IPC_Synthase-Related"/>
</dbReference>
<dbReference type="GO" id="GO:0016020">
    <property type="term" value="C:membrane"/>
    <property type="evidence" value="ECO:0007669"/>
    <property type="project" value="UniProtKB-SubCell"/>
</dbReference>
<evidence type="ECO:0000256" key="2">
    <source>
        <dbReference type="ARBA" id="ARBA00022692"/>
    </source>
</evidence>
<feature type="transmembrane region" description="Helical" evidence="5">
    <location>
        <begin position="151"/>
        <end position="170"/>
    </location>
</feature>
<dbReference type="PANTHER" id="PTHR31310">
    <property type="match status" value="1"/>
</dbReference>
<feature type="domain" description="Inositolphosphotransferase Aur1/Ipt1" evidence="6">
    <location>
        <begin position="117"/>
        <end position="299"/>
    </location>
</feature>
<evidence type="ECO:0000259" key="6">
    <source>
        <dbReference type="Pfam" id="PF14378"/>
    </source>
</evidence>